<protein>
    <recommendedName>
        <fullName evidence="3">GP-PDE domain-containing protein</fullName>
    </recommendedName>
</protein>
<feature type="transmembrane region" description="Helical" evidence="2">
    <location>
        <begin position="27"/>
        <end position="50"/>
    </location>
</feature>
<feature type="domain" description="GP-PDE" evidence="3">
    <location>
        <begin position="381"/>
        <end position="611"/>
    </location>
</feature>
<dbReference type="eggNOG" id="COG0584">
    <property type="taxonomic scope" value="Bacteria"/>
</dbReference>
<comment type="caution">
    <text evidence="4">The sequence shown here is derived from an EMBL/GenBank/DDBJ whole genome shotgun (WGS) entry which is preliminary data.</text>
</comment>
<dbReference type="STRING" id="155617.RV09_GL000557"/>
<sequence>MEEKKKLKGKKKNTEKKKTSSKRKKKFFRFPTLFILVIVIGIGILAWFYLTLDYQDNSNPSYDGYRLSPSNSDVFAIHLPKEEALLTEGERVNSEFSEPIIQPWVQDKAVNYPAQRPFFRLLNMDNKQTVYKLSANLSSVKHIAKVEFPTFGEQDGPSDSQIYQGVYHPETNSWESDILIKKHQEAGRYQIKILITKENGTTELVDFGSFVVNQPSIEATIDNTDIGKGQFDVTIKTNTIPDVEKLIVPVWSKEDKSDEKKYEATKQSDHLYKVHVDYEDFDFTNGVYHANAEMIAKNGLKAGTDAGTTEIQLRRPVRIRIMQETTLFQNRTLSKSARQLAANSVAYVKGIVFNSEKKIYRTTEGYISAENIEISEMMDDIRYVAHRGNHKVAPENSIPSFQQSNSWGIETDVWLTKDKQWVIMHDKTVDRMTNGKGKISDLTLAQIRELRIDQGSNKENYSSDQLVIPTLEDFLTIMNSKQSIPFIELKAKKLAPSEYDSLANLISSYGMANTAVIISFDYSNLVEMKKRLPDTQVQFLANTLDDVMIDQMSNLGGNAGLDIRYESVANRADLIAKAQSKGLTVNLWGVPQSEFKKMESLGINNLTTDYD</sequence>
<dbReference type="Gene3D" id="2.60.40.3760">
    <property type="match status" value="2"/>
</dbReference>
<keyword evidence="7" id="KW-1185">Reference proteome</keyword>
<reference evidence="4 6" key="1">
    <citation type="submission" date="2013-02" db="EMBL/GenBank/DDBJ databases">
        <title>The Genome Sequence of Enterococcus moraviensis BAA-383.</title>
        <authorList>
            <consortium name="The Broad Institute Genome Sequencing Platform"/>
            <consortium name="The Broad Institute Genome Sequencing Center for Infectious Disease"/>
            <person name="Earl A.M."/>
            <person name="Gilmore M.S."/>
            <person name="Lebreton F."/>
            <person name="Walker B."/>
            <person name="Young S.K."/>
            <person name="Zeng Q."/>
            <person name="Gargeya S."/>
            <person name="Fitzgerald M."/>
            <person name="Haas B."/>
            <person name="Abouelleil A."/>
            <person name="Alvarado L."/>
            <person name="Arachchi H.M."/>
            <person name="Berlin A.M."/>
            <person name="Chapman S.B."/>
            <person name="Dewar J."/>
            <person name="Goldberg J."/>
            <person name="Griggs A."/>
            <person name="Gujja S."/>
            <person name="Hansen M."/>
            <person name="Howarth C."/>
            <person name="Imamovic A."/>
            <person name="Larimer J."/>
            <person name="McCowan C."/>
            <person name="Murphy C."/>
            <person name="Neiman D."/>
            <person name="Pearson M."/>
            <person name="Priest M."/>
            <person name="Roberts A."/>
            <person name="Saif S."/>
            <person name="Shea T."/>
            <person name="Sisk P."/>
            <person name="Sykes S."/>
            <person name="Wortman J."/>
            <person name="Nusbaum C."/>
            <person name="Birren B."/>
        </authorList>
    </citation>
    <scope>NUCLEOTIDE SEQUENCE [LARGE SCALE GENOMIC DNA]</scope>
    <source>
        <strain evidence="4 6">ATCC BAA-383</strain>
    </source>
</reference>
<evidence type="ECO:0000313" key="5">
    <source>
        <dbReference type="EMBL" id="EOT73597.1"/>
    </source>
</evidence>
<evidence type="ECO:0000313" key="4">
    <source>
        <dbReference type="EMBL" id="EOI01868.1"/>
    </source>
</evidence>
<dbReference type="InterPro" id="IPR017946">
    <property type="entry name" value="PLC-like_Pdiesterase_TIM-brl"/>
</dbReference>
<evidence type="ECO:0000313" key="6">
    <source>
        <dbReference type="Proteomes" id="UP000013781"/>
    </source>
</evidence>
<feature type="region of interest" description="Disordered" evidence="1">
    <location>
        <begin position="1"/>
        <end position="20"/>
    </location>
</feature>
<evidence type="ECO:0000256" key="1">
    <source>
        <dbReference type="SAM" id="MobiDB-lite"/>
    </source>
</evidence>
<name>R2T357_9ENTE</name>
<reference evidence="5 7" key="2">
    <citation type="submission" date="2013-03" db="EMBL/GenBank/DDBJ databases">
        <title>The Genome Sequence of Enterococcus moraviensis BAA-383 (PacBio/Illumina hybrid assembly).</title>
        <authorList>
            <consortium name="The Broad Institute Genomics Platform"/>
            <consortium name="The Broad Institute Genome Sequencing Center for Infectious Disease"/>
            <person name="Earl A."/>
            <person name="Russ C."/>
            <person name="Gilmore M."/>
            <person name="Surin D."/>
            <person name="Walker B."/>
            <person name="Young S."/>
            <person name="Zeng Q."/>
            <person name="Gargeya S."/>
            <person name="Fitzgerald M."/>
            <person name="Haas B."/>
            <person name="Abouelleil A."/>
            <person name="Allen A.W."/>
            <person name="Alvarado L."/>
            <person name="Arachchi H.M."/>
            <person name="Berlin A.M."/>
            <person name="Chapman S.B."/>
            <person name="Gainer-Dewar J."/>
            <person name="Goldberg J."/>
            <person name="Griggs A."/>
            <person name="Gujja S."/>
            <person name="Hansen M."/>
            <person name="Howarth C."/>
            <person name="Imamovic A."/>
            <person name="Ireland A."/>
            <person name="Larimer J."/>
            <person name="McCowan C."/>
            <person name="Murphy C."/>
            <person name="Pearson M."/>
            <person name="Poon T.W."/>
            <person name="Priest M."/>
            <person name="Roberts A."/>
            <person name="Saif S."/>
            <person name="Shea T."/>
            <person name="Sisk P."/>
            <person name="Sykes S."/>
            <person name="Wortman J."/>
            <person name="Nusbaum C."/>
            <person name="Birren B."/>
        </authorList>
    </citation>
    <scope>NUCLEOTIDE SEQUENCE [LARGE SCALE GENOMIC DNA]</scope>
    <source>
        <strain evidence="5 7">ATCC BAA-383</strain>
    </source>
</reference>
<evidence type="ECO:0000256" key="2">
    <source>
        <dbReference type="SAM" id="Phobius"/>
    </source>
</evidence>
<dbReference type="InterPro" id="IPR030395">
    <property type="entry name" value="GP_PDE_dom"/>
</dbReference>
<dbReference type="PROSITE" id="PS51704">
    <property type="entry name" value="GP_PDE"/>
    <property type="match status" value="1"/>
</dbReference>
<dbReference type="SUPFAM" id="SSF51695">
    <property type="entry name" value="PLC-like phosphodiesterases"/>
    <property type="match status" value="1"/>
</dbReference>
<keyword evidence="2" id="KW-0812">Transmembrane</keyword>
<dbReference type="Proteomes" id="UP000014157">
    <property type="component" value="Unassembled WGS sequence"/>
</dbReference>
<gene>
    <name evidence="5" type="ORF">I586_00591</name>
    <name evidence="4" type="ORF">UAY_01276</name>
</gene>
<dbReference type="InterPro" id="IPR013688">
    <property type="entry name" value="GBS_Bsp-like"/>
</dbReference>
<accession>R2T357</accession>
<dbReference type="RefSeq" id="WP_010764664.1">
    <property type="nucleotide sequence ID" value="NZ_ASWB01000001.1"/>
</dbReference>
<evidence type="ECO:0000259" key="3">
    <source>
        <dbReference type="PROSITE" id="PS51704"/>
    </source>
</evidence>
<dbReference type="PATRIC" id="fig|1158609.3.peg.1235"/>
<dbReference type="EMBL" id="AJAS01000013">
    <property type="protein sequence ID" value="EOI01868.1"/>
    <property type="molecule type" value="Genomic_DNA"/>
</dbReference>
<dbReference type="GO" id="GO:0006629">
    <property type="term" value="P:lipid metabolic process"/>
    <property type="evidence" value="ECO:0007669"/>
    <property type="project" value="InterPro"/>
</dbReference>
<dbReference type="HOGENOM" id="CLU_446717_0_0_9"/>
<dbReference type="AlphaFoldDB" id="R2T357"/>
<dbReference type="Gene3D" id="3.20.20.190">
    <property type="entry name" value="Phosphatidylinositol (PI) phosphodiesterase"/>
    <property type="match status" value="1"/>
</dbReference>
<dbReference type="GO" id="GO:0008081">
    <property type="term" value="F:phosphoric diester hydrolase activity"/>
    <property type="evidence" value="ECO:0007669"/>
    <property type="project" value="InterPro"/>
</dbReference>
<organism evidence="4 6">
    <name type="scientific">Enterococcus moraviensis ATCC BAA-383</name>
    <dbReference type="NCBI Taxonomy" id="1158609"/>
    <lineage>
        <taxon>Bacteria</taxon>
        <taxon>Bacillati</taxon>
        <taxon>Bacillota</taxon>
        <taxon>Bacilli</taxon>
        <taxon>Lactobacillales</taxon>
        <taxon>Enterococcaceae</taxon>
        <taxon>Enterococcus</taxon>
    </lineage>
</organism>
<proteinExistence type="predicted"/>
<evidence type="ECO:0000313" key="7">
    <source>
        <dbReference type="Proteomes" id="UP000014157"/>
    </source>
</evidence>
<keyword evidence="2" id="KW-1133">Transmembrane helix</keyword>
<dbReference type="OrthoDB" id="384721at2"/>
<keyword evidence="2" id="KW-0472">Membrane</keyword>
<dbReference type="PANTHER" id="PTHR46211:SF14">
    <property type="entry name" value="GLYCEROPHOSPHODIESTER PHOSPHODIESTERASE"/>
    <property type="match status" value="1"/>
</dbReference>
<dbReference type="Proteomes" id="UP000013781">
    <property type="component" value="Unassembled WGS sequence"/>
</dbReference>
<dbReference type="Pfam" id="PF03009">
    <property type="entry name" value="GDPD"/>
    <property type="match status" value="1"/>
</dbReference>
<dbReference type="PANTHER" id="PTHR46211">
    <property type="entry name" value="GLYCEROPHOSPHORYL DIESTER PHOSPHODIESTERASE"/>
    <property type="match status" value="1"/>
</dbReference>
<dbReference type="Pfam" id="PF08481">
    <property type="entry name" value="GBS_Bsp-like"/>
    <property type="match status" value="1"/>
</dbReference>
<dbReference type="EMBL" id="ASWB01000001">
    <property type="protein sequence ID" value="EOT73597.1"/>
    <property type="molecule type" value="Genomic_DNA"/>
</dbReference>